<evidence type="ECO:0000313" key="2">
    <source>
        <dbReference type="EMBL" id="TMW63694.1"/>
    </source>
</evidence>
<dbReference type="AlphaFoldDB" id="A0A8K1CII7"/>
<name>A0A8K1CII7_PYTOL</name>
<comment type="caution">
    <text evidence="2">The sequence shown here is derived from an EMBL/GenBank/DDBJ whole genome shotgun (WGS) entry which is preliminary data.</text>
</comment>
<protein>
    <submittedName>
        <fullName evidence="2">Uncharacterized protein</fullName>
    </submittedName>
</protein>
<dbReference type="Proteomes" id="UP000794436">
    <property type="component" value="Unassembled WGS sequence"/>
</dbReference>
<evidence type="ECO:0000256" key="1">
    <source>
        <dbReference type="SAM" id="MobiDB-lite"/>
    </source>
</evidence>
<reference evidence="2" key="1">
    <citation type="submission" date="2019-03" db="EMBL/GenBank/DDBJ databases">
        <title>Long read genome sequence of the mycoparasitic Pythium oligandrum ATCC 38472 isolated from sugarbeet rhizosphere.</title>
        <authorList>
            <person name="Gaulin E."/>
        </authorList>
    </citation>
    <scope>NUCLEOTIDE SEQUENCE</scope>
    <source>
        <strain evidence="2">ATCC 38472_TT</strain>
    </source>
</reference>
<evidence type="ECO:0000313" key="3">
    <source>
        <dbReference type="Proteomes" id="UP000794436"/>
    </source>
</evidence>
<proteinExistence type="predicted"/>
<sequence>MIPVLVPRDLTPSGSSRTGHTLRQLDRIGQFQVISSPTSHPDPYTVHIRLVRPPNRQATSTGQPLLTPILAAKRDETSKNASELSVTRDFAAFTELRRNILALTRQYHPQHCALCTRLGLLLLSSFSQPTLPLKTFLRSSNQRAKHLQLFLQDVVVIMSVHRSRCAHTCAAHRVLPILLHDFFFEAAIEAARSSSE</sequence>
<feature type="region of interest" description="Disordered" evidence="1">
    <location>
        <begin position="1"/>
        <end position="20"/>
    </location>
</feature>
<gene>
    <name evidence="2" type="ORF">Poli38472_002635</name>
</gene>
<keyword evidence="3" id="KW-1185">Reference proteome</keyword>
<dbReference type="EMBL" id="SPLM01000072">
    <property type="protein sequence ID" value="TMW63694.1"/>
    <property type="molecule type" value="Genomic_DNA"/>
</dbReference>
<organism evidence="2 3">
    <name type="scientific">Pythium oligandrum</name>
    <name type="common">Mycoparasitic fungus</name>
    <dbReference type="NCBI Taxonomy" id="41045"/>
    <lineage>
        <taxon>Eukaryota</taxon>
        <taxon>Sar</taxon>
        <taxon>Stramenopiles</taxon>
        <taxon>Oomycota</taxon>
        <taxon>Peronosporomycetes</taxon>
        <taxon>Pythiales</taxon>
        <taxon>Pythiaceae</taxon>
        <taxon>Pythium</taxon>
    </lineage>
</organism>
<accession>A0A8K1CII7</accession>